<evidence type="ECO:0000313" key="3">
    <source>
        <dbReference type="EMBL" id="PNH03340.1"/>
    </source>
</evidence>
<keyword evidence="4" id="KW-1185">Reference proteome</keyword>
<feature type="coiled-coil region" evidence="1">
    <location>
        <begin position="88"/>
        <end position="115"/>
    </location>
</feature>
<evidence type="ECO:0000256" key="1">
    <source>
        <dbReference type="SAM" id="Coils"/>
    </source>
</evidence>
<name>A0A2J7ZSX1_9CHLO</name>
<feature type="signal peptide" evidence="2">
    <location>
        <begin position="1"/>
        <end position="23"/>
    </location>
</feature>
<gene>
    <name evidence="3" type="ORF">TSOC_010610</name>
</gene>
<accession>A0A2J7ZSX1</accession>
<comment type="caution">
    <text evidence="3">The sequence shown here is derived from an EMBL/GenBank/DDBJ whole genome shotgun (WGS) entry which is preliminary data.</text>
</comment>
<dbReference type="Proteomes" id="UP000236333">
    <property type="component" value="Unassembled WGS sequence"/>
</dbReference>
<dbReference type="AlphaFoldDB" id="A0A2J7ZSX1"/>
<dbReference type="EMBL" id="PGGS01000516">
    <property type="protein sequence ID" value="PNH03340.1"/>
    <property type="molecule type" value="Genomic_DNA"/>
</dbReference>
<keyword evidence="2" id="KW-0732">Signal</keyword>
<reference evidence="3 4" key="1">
    <citation type="journal article" date="2017" name="Mol. Biol. Evol.">
        <title>The 4-celled Tetrabaena socialis nuclear genome reveals the essential components for genetic control of cell number at the origin of multicellularity in the volvocine lineage.</title>
        <authorList>
            <person name="Featherston J."/>
            <person name="Arakaki Y."/>
            <person name="Hanschen E.R."/>
            <person name="Ferris P.J."/>
            <person name="Michod R.E."/>
            <person name="Olson B.J.S.C."/>
            <person name="Nozaki H."/>
            <person name="Durand P.M."/>
        </authorList>
    </citation>
    <scope>NUCLEOTIDE SEQUENCE [LARGE SCALE GENOMIC DNA]</scope>
    <source>
        <strain evidence="3 4">NIES-571</strain>
    </source>
</reference>
<sequence length="157" mass="16256">MGGKHSKPAAKLIGYIAARAVLAACTGGTSEAVFLAGDVAGAVFAAADVADAVASFAESSTDLVQTFKDAKADGLIDEQEADKLIRQATETALDAKDAKDAAAELRDELRAMGNQQVKGAEVLAKAKKIMHCKKCGAVGVNSRSHVQGHARAHLHKF</sequence>
<keyword evidence="1" id="KW-0175">Coiled coil</keyword>
<dbReference type="OrthoDB" id="10507833at2759"/>
<evidence type="ECO:0000256" key="2">
    <source>
        <dbReference type="SAM" id="SignalP"/>
    </source>
</evidence>
<organism evidence="3 4">
    <name type="scientific">Tetrabaena socialis</name>
    <dbReference type="NCBI Taxonomy" id="47790"/>
    <lineage>
        <taxon>Eukaryota</taxon>
        <taxon>Viridiplantae</taxon>
        <taxon>Chlorophyta</taxon>
        <taxon>core chlorophytes</taxon>
        <taxon>Chlorophyceae</taxon>
        <taxon>CS clade</taxon>
        <taxon>Chlamydomonadales</taxon>
        <taxon>Tetrabaenaceae</taxon>
        <taxon>Tetrabaena</taxon>
    </lineage>
</organism>
<feature type="chain" id="PRO_5014408082" description="C2H2-type domain-containing protein" evidence="2">
    <location>
        <begin position="24"/>
        <end position="157"/>
    </location>
</feature>
<evidence type="ECO:0000313" key="4">
    <source>
        <dbReference type="Proteomes" id="UP000236333"/>
    </source>
</evidence>
<proteinExistence type="predicted"/>
<evidence type="ECO:0008006" key="5">
    <source>
        <dbReference type="Google" id="ProtNLM"/>
    </source>
</evidence>
<protein>
    <recommendedName>
        <fullName evidence="5">C2H2-type domain-containing protein</fullName>
    </recommendedName>
</protein>